<accession>A0A6A5AWV2</accession>
<dbReference type="InterPro" id="IPR040039">
    <property type="entry name" value="PIGX"/>
</dbReference>
<dbReference type="Pfam" id="PF08320">
    <property type="entry name" value="PIG-X"/>
    <property type="match status" value="1"/>
</dbReference>
<dbReference type="VEuPathDB" id="FungiDB:H257_12482"/>
<feature type="transmembrane region" description="Helical" evidence="11">
    <location>
        <begin position="496"/>
        <end position="517"/>
    </location>
</feature>
<dbReference type="GO" id="GO:0006506">
    <property type="term" value="P:GPI anchor biosynthetic process"/>
    <property type="evidence" value="ECO:0007669"/>
    <property type="project" value="UniProtKB-UniPathway"/>
</dbReference>
<feature type="region of interest" description="Disordered" evidence="10">
    <location>
        <begin position="522"/>
        <end position="543"/>
    </location>
</feature>
<evidence type="ECO:0000256" key="1">
    <source>
        <dbReference type="ARBA" id="ARBA00004389"/>
    </source>
</evidence>
<feature type="compositionally biased region" description="Low complexity" evidence="10">
    <location>
        <begin position="523"/>
        <end position="534"/>
    </location>
</feature>
<evidence type="ECO:0000256" key="4">
    <source>
        <dbReference type="ARBA" id="ARBA00022502"/>
    </source>
</evidence>
<evidence type="ECO:0000313" key="12">
    <source>
        <dbReference type="EMBL" id="KAF0775019.1"/>
    </source>
</evidence>
<dbReference type="InterPro" id="IPR013233">
    <property type="entry name" value="PIG-X/PBN1"/>
</dbReference>
<dbReference type="Proteomes" id="UP000469452">
    <property type="component" value="Unassembled WGS sequence"/>
</dbReference>
<comment type="subcellular location">
    <subcellularLocation>
        <location evidence="1">Endoplasmic reticulum membrane</location>
        <topology evidence="1">Single-pass membrane protein</topology>
    </subcellularLocation>
</comment>
<keyword evidence="4" id="KW-0337">GPI-anchor biosynthesis</keyword>
<evidence type="ECO:0000256" key="11">
    <source>
        <dbReference type="SAM" id="Phobius"/>
    </source>
</evidence>
<comment type="similarity">
    <text evidence="3">Belongs to the PIGX family.</text>
</comment>
<evidence type="ECO:0000313" key="13">
    <source>
        <dbReference type="Proteomes" id="UP000469452"/>
    </source>
</evidence>
<dbReference type="UniPathway" id="UPA00196"/>
<evidence type="ECO:0008006" key="14">
    <source>
        <dbReference type="Google" id="ProtNLM"/>
    </source>
</evidence>
<dbReference type="AlphaFoldDB" id="A0A6A5AWV2"/>
<gene>
    <name evidence="12" type="ORF">AaE_001282</name>
</gene>
<evidence type="ECO:0000256" key="8">
    <source>
        <dbReference type="ARBA" id="ARBA00023136"/>
    </source>
</evidence>
<evidence type="ECO:0000256" key="6">
    <source>
        <dbReference type="ARBA" id="ARBA00022824"/>
    </source>
</evidence>
<proteinExistence type="inferred from homology"/>
<keyword evidence="9" id="KW-0325">Glycoprotein</keyword>
<name>A0A6A5AWV2_APHAT</name>
<evidence type="ECO:0000256" key="7">
    <source>
        <dbReference type="ARBA" id="ARBA00022989"/>
    </source>
</evidence>
<organism evidence="12 13">
    <name type="scientific">Aphanomyces astaci</name>
    <name type="common">Crayfish plague agent</name>
    <dbReference type="NCBI Taxonomy" id="112090"/>
    <lineage>
        <taxon>Eukaryota</taxon>
        <taxon>Sar</taxon>
        <taxon>Stramenopiles</taxon>
        <taxon>Oomycota</taxon>
        <taxon>Saprolegniomycetes</taxon>
        <taxon>Saprolegniales</taxon>
        <taxon>Verrucalvaceae</taxon>
        <taxon>Aphanomyces</taxon>
    </lineage>
</organism>
<evidence type="ECO:0000256" key="9">
    <source>
        <dbReference type="ARBA" id="ARBA00023180"/>
    </source>
</evidence>
<comment type="pathway">
    <text evidence="2">Glycolipid biosynthesis; glycosylphosphatidylinositol-anchor biosynthesis.</text>
</comment>
<keyword evidence="8 11" id="KW-0472">Membrane</keyword>
<dbReference type="SMART" id="SM00780">
    <property type="entry name" value="PIG-X"/>
    <property type="match status" value="1"/>
</dbReference>
<evidence type="ECO:0000256" key="5">
    <source>
        <dbReference type="ARBA" id="ARBA00022692"/>
    </source>
</evidence>
<dbReference type="PANTHER" id="PTHR28650:SF1">
    <property type="entry name" value="PHOSPHATIDYLINOSITOL-GLYCAN BIOSYNTHESIS CLASS X PROTEIN"/>
    <property type="match status" value="1"/>
</dbReference>
<evidence type="ECO:0000256" key="10">
    <source>
        <dbReference type="SAM" id="MobiDB-lite"/>
    </source>
</evidence>
<keyword evidence="5 11" id="KW-0812">Transmembrane</keyword>
<sequence>MAAFLCNLISLGVIDEHEVRSTGGMTVVYDTSIDLTNKFEWHPSVDHVEVSVVRTPTLSDTSLWTNYIGPTVKTLHEAAGVHVRVHHRGSSSELLDIQRHASVVLTSLFGTSDGSIDDPIAFASTVVYANASCDLSTSVLVHTSSPSPSPTQRSSFCLVSSRDALHVVAPTLFPSTQPTPLDSAVQRSIHLVGGIQLSSAWQTRATHFSLDKSQVLHMQEVVSSTAKGHDHVRITSPQLAKKSHVVGSIVHGTYRIHPSVPSMSTTVFFMPVLGAAHILSLVQPTDADAIVVVPSTTRHDVVRRAHSRMVGSGFHQVLRLTVESRIVPGNLHDETCSLLVSQTFPTTAYADMDELRRMERFHSFERVVSYAKHIEIERPAAVSSQHVVAFVVQLNHETSTIDIPVHFRYQFPSNTTLYRPVHLVAPSLHVHCKTAADVSKSTDQVSFDDELHTALSGSSLEALVRSEPYWSRVSLEQPLHALVVQIPVGNLNDGRFVTAVTLLVSVGGCLLLYLTLLKKRDTASPSSSAGPSSSWVPRHTKQA</sequence>
<keyword evidence="6" id="KW-0256">Endoplasmic reticulum</keyword>
<dbReference type="EMBL" id="VJMI01002578">
    <property type="protein sequence ID" value="KAF0775019.1"/>
    <property type="molecule type" value="Genomic_DNA"/>
</dbReference>
<evidence type="ECO:0000256" key="3">
    <source>
        <dbReference type="ARBA" id="ARBA00010345"/>
    </source>
</evidence>
<dbReference type="PANTHER" id="PTHR28650">
    <property type="entry name" value="PHOSPHATIDYLINOSITOL-GLYCAN BIOSYNTHESIS CLASS X PROTEIN"/>
    <property type="match status" value="1"/>
</dbReference>
<reference evidence="12 13" key="1">
    <citation type="submission" date="2019-06" db="EMBL/GenBank/DDBJ databases">
        <title>Genomics analysis of Aphanomyces spp. identifies a new class of oomycete effector associated with host adaptation.</title>
        <authorList>
            <person name="Gaulin E."/>
        </authorList>
    </citation>
    <scope>NUCLEOTIDE SEQUENCE [LARGE SCALE GENOMIC DNA]</scope>
    <source>
        <strain evidence="12 13">E</strain>
    </source>
</reference>
<comment type="caution">
    <text evidence="12">The sequence shown here is derived from an EMBL/GenBank/DDBJ whole genome shotgun (WGS) entry which is preliminary data.</text>
</comment>
<protein>
    <recommendedName>
        <fullName evidence="14">Phosphatidylinositol-glycan biosynthesis class X protein</fullName>
    </recommendedName>
</protein>
<keyword evidence="7 11" id="KW-1133">Transmembrane helix</keyword>
<evidence type="ECO:0000256" key="2">
    <source>
        <dbReference type="ARBA" id="ARBA00004687"/>
    </source>
</evidence>
<dbReference type="GO" id="GO:0005789">
    <property type="term" value="C:endoplasmic reticulum membrane"/>
    <property type="evidence" value="ECO:0007669"/>
    <property type="project" value="UniProtKB-SubCell"/>
</dbReference>